<sequence length="51" mass="5844">MWSSHEEAELARDIIELGKKGGMSWDDFKEKHPDKCSETTDKKEDASGFGW</sequence>
<reference evidence="2 3" key="1">
    <citation type="submission" date="2020-07" db="EMBL/GenBank/DDBJ databases">
        <authorList>
            <person name="Feng H."/>
        </authorList>
    </citation>
    <scope>NUCLEOTIDE SEQUENCE [LARGE SCALE GENOMIC DNA]</scope>
    <source>
        <strain evidence="3">s-11</strain>
    </source>
</reference>
<dbReference type="Proteomes" id="UP000530514">
    <property type="component" value="Unassembled WGS sequence"/>
</dbReference>
<protein>
    <submittedName>
        <fullName evidence="2">Uncharacterized protein</fullName>
    </submittedName>
</protein>
<organism evidence="2 3">
    <name type="scientific">Thermoactinomyces daqus</name>
    <dbReference type="NCBI Taxonomy" id="1329516"/>
    <lineage>
        <taxon>Bacteria</taxon>
        <taxon>Bacillati</taxon>
        <taxon>Bacillota</taxon>
        <taxon>Bacilli</taxon>
        <taxon>Bacillales</taxon>
        <taxon>Thermoactinomycetaceae</taxon>
        <taxon>Thermoactinomyces</taxon>
    </lineage>
</organism>
<name>A0A7W1XCT4_9BACL</name>
<feature type="compositionally biased region" description="Basic and acidic residues" evidence="1">
    <location>
        <begin position="26"/>
        <end position="51"/>
    </location>
</feature>
<keyword evidence="3" id="KW-1185">Reference proteome</keyword>
<feature type="region of interest" description="Disordered" evidence="1">
    <location>
        <begin position="22"/>
        <end position="51"/>
    </location>
</feature>
<evidence type="ECO:0000313" key="2">
    <source>
        <dbReference type="EMBL" id="MBA4544294.1"/>
    </source>
</evidence>
<comment type="caution">
    <text evidence="2">The sequence shown here is derived from an EMBL/GenBank/DDBJ whole genome shotgun (WGS) entry which is preliminary data.</text>
</comment>
<accession>A0A7W1XCT4</accession>
<gene>
    <name evidence="2" type="ORF">H1164_15685</name>
</gene>
<dbReference type="RefSeq" id="WP_160173916.1">
    <property type="nucleotide sequence ID" value="NZ_JACEIP010000034.1"/>
</dbReference>
<dbReference type="AlphaFoldDB" id="A0A7W1XCT4"/>
<proteinExistence type="predicted"/>
<evidence type="ECO:0000313" key="3">
    <source>
        <dbReference type="Proteomes" id="UP000530514"/>
    </source>
</evidence>
<evidence type="ECO:0000256" key="1">
    <source>
        <dbReference type="SAM" id="MobiDB-lite"/>
    </source>
</evidence>
<dbReference type="EMBL" id="JACEIP010000034">
    <property type="protein sequence ID" value="MBA4544294.1"/>
    <property type="molecule type" value="Genomic_DNA"/>
</dbReference>